<accession>A0A5N6KTD4</accession>
<dbReference type="Proteomes" id="UP000327013">
    <property type="component" value="Unassembled WGS sequence"/>
</dbReference>
<comment type="caution">
    <text evidence="2">The sequence shown here is derived from an EMBL/GenBank/DDBJ whole genome shotgun (WGS) entry which is preliminary data.</text>
</comment>
<evidence type="ECO:0008006" key="4">
    <source>
        <dbReference type="Google" id="ProtNLM"/>
    </source>
</evidence>
<feature type="compositionally biased region" description="Basic and acidic residues" evidence="1">
    <location>
        <begin position="98"/>
        <end position="116"/>
    </location>
</feature>
<feature type="region of interest" description="Disordered" evidence="1">
    <location>
        <begin position="98"/>
        <end position="203"/>
    </location>
</feature>
<dbReference type="OrthoDB" id="2367685at2759"/>
<evidence type="ECO:0000256" key="1">
    <source>
        <dbReference type="SAM" id="MobiDB-lite"/>
    </source>
</evidence>
<sequence length="325" mass="35554">MSDAPPPSYTEATGRATFTHRPGESTLSPNVGNRDPSELRHSMEDEERPLPAGWVRQYNTEHAHVFFVDIEADPPRSIWHHPYDDETYLKSLPTEERERIQEAARKAEEQDPLGEHTDEELDNSPAAGTAAGPSSSKGDAPPSYVGGSSSADAKHQTPSELPPRPAGKGASSLRRRMKDKLTGTTHEQRVQERQQREERERQQHAQYLAYRRALQRAAETGQRQLLGHDAQGKEVWVEPPMHDPYGGGYGGYAAPYGSPYARGPYYGGMGMMGGPRQAMGMYPGRDPRYIRPGYPYGRSGFGGGGMALPLVGGIAGGALLGSLLF</sequence>
<dbReference type="AlphaFoldDB" id="A0A5N6KTD4"/>
<evidence type="ECO:0000313" key="3">
    <source>
        <dbReference type="Proteomes" id="UP000327013"/>
    </source>
</evidence>
<organism evidence="2 3">
    <name type="scientific">Carpinus fangiana</name>
    <dbReference type="NCBI Taxonomy" id="176857"/>
    <lineage>
        <taxon>Eukaryota</taxon>
        <taxon>Viridiplantae</taxon>
        <taxon>Streptophyta</taxon>
        <taxon>Embryophyta</taxon>
        <taxon>Tracheophyta</taxon>
        <taxon>Spermatophyta</taxon>
        <taxon>Magnoliopsida</taxon>
        <taxon>eudicotyledons</taxon>
        <taxon>Gunneridae</taxon>
        <taxon>Pentapetalae</taxon>
        <taxon>rosids</taxon>
        <taxon>fabids</taxon>
        <taxon>Fagales</taxon>
        <taxon>Betulaceae</taxon>
        <taxon>Carpinus</taxon>
    </lineage>
</organism>
<feature type="region of interest" description="Disordered" evidence="1">
    <location>
        <begin position="1"/>
        <end position="48"/>
    </location>
</feature>
<keyword evidence="3" id="KW-1185">Reference proteome</keyword>
<reference evidence="2 3" key="1">
    <citation type="submission" date="2019-06" db="EMBL/GenBank/DDBJ databases">
        <title>A chromosomal-level reference genome of Carpinus fangiana (Coryloideae, Betulaceae).</title>
        <authorList>
            <person name="Yang X."/>
            <person name="Wang Z."/>
            <person name="Zhang L."/>
            <person name="Hao G."/>
            <person name="Liu J."/>
            <person name="Yang Y."/>
        </authorList>
    </citation>
    <scope>NUCLEOTIDE SEQUENCE [LARGE SCALE GENOMIC DNA]</scope>
    <source>
        <strain evidence="2">Cfa_2016G</strain>
        <tissue evidence="2">Leaf</tissue>
    </source>
</reference>
<dbReference type="EMBL" id="VIBQ01000012">
    <property type="protein sequence ID" value="KAB8343238.1"/>
    <property type="molecule type" value="Genomic_DNA"/>
</dbReference>
<feature type="compositionally biased region" description="Basic and acidic residues" evidence="1">
    <location>
        <begin position="186"/>
        <end position="203"/>
    </location>
</feature>
<feature type="compositionally biased region" description="Low complexity" evidence="1">
    <location>
        <begin position="124"/>
        <end position="136"/>
    </location>
</feature>
<name>A0A5N6KTD4_9ROSI</name>
<proteinExistence type="predicted"/>
<gene>
    <name evidence="2" type="ORF">FH972_022828</name>
</gene>
<protein>
    <recommendedName>
        <fullName evidence="4">WW domain-containing protein</fullName>
    </recommendedName>
</protein>
<evidence type="ECO:0000313" key="2">
    <source>
        <dbReference type="EMBL" id="KAB8343238.1"/>
    </source>
</evidence>